<dbReference type="Pfam" id="PF18313">
    <property type="entry name" value="TLP1_add_C"/>
    <property type="match status" value="1"/>
</dbReference>
<dbReference type="InterPro" id="IPR016039">
    <property type="entry name" value="Thiolase-like"/>
</dbReference>
<accession>A0ABS3M1J3</accession>
<evidence type="ECO:0000313" key="6">
    <source>
        <dbReference type="Proteomes" id="UP000664771"/>
    </source>
</evidence>
<protein>
    <recommendedName>
        <fullName evidence="4">Thiolase-like protein type 1 additional C-terminal domain-containing protein</fullName>
    </recommendedName>
</protein>
<dbReference type="PANTHER" id="PTHR18919">
    <property type="entry name" value="ACETYL-COA C-ACYLTRANSFERASE"/>
    <property type="match status" value="1"/>
</dbReference>
<evidence type="ECO:0000256" key="3">
    <source>
        <dbReference type="ARBA" id="ARBA00023315"/>
    </source>
</evidence>
<dbReference type="EMBL" id="JAFVMF010000040">
    <property type="protein sequence ID" value="MBO1362005.1"/>
    <property type="molecule type" value="Genomic_DNA"/>
</dbReference>
<comment type="similarity">
    <text evidence="1">Belongs to the thiolase-like superfamily. Thiolase family.</text>
</comment>
<dbReference type="Gene3D" id="2.40.50.840">
    <property type="match status" value="1"/>
</dbReference>
<dbReference type="SUPFAM" id="SSF53901">
    <property type="entry name" value="Thiolase-like"/>
    <property type="match status" value="2"/>
</dbReference>
<comment type="caution">
    <text evidence="5">The sequence shown here is derived from an EMBL/GenBank/DDBJ whole genome shotgun (WGS) entry which is preliminary data.</text>
</comment>
<sequence>MSSMKNAPNTPVVIGVGQSVDRLDSPNYQCWSAADLAAQAARNAFADCTAPAALLARIDAIVTTRTFEDFYGAPAPFGKSSNFPRSVAKRLGINPPHAIWSQGGGNSPQDLVNEFCQRIAQGEFEAVLLCGGEAISTIRNAQRTGQTLDFGEDPDGEVEDRTSGIDKFREELARRHGILNASIGYALAENARRAHLGLSRVDYALEMGRLFAPFAATAATNPMSAWDVPSYSAEELATVTGGNRWVADPFPIRMVSRDQVNLGAAILIASRRVAEEVGIPAEKVVYLHGHAHATEKPFLERPDIGSSPAARRTARLAIERAGITVADIAAFDFYSCFPIAVSNVAIDELGLSADDPRKLTVTGGLPFFGGPGNNYAMHAIAEMVKVVRARPGAAGLVGANGGWLSKYSVGIYSAVPRPWRDWRDEALQAELDAAPALTPDATFAGHGWIETYTIFSVKGTPRYAVILGRSSEGLRFIARTAESDDETIKAMQDSDPLGRLVYVHSDADGVCHFHFLEEGS</sequence>
<dbReference type="Proteomes" id="UP000664771">
    <property type="component" value="Unassembled WGS sequence"/>
</dbReference>
<organism evidence="5 6">
    <name type="scientific">Acetobacter sacchari</name>
    <dbReference type="NCBI Taxonomy" id="2661687"/>
    <lineage>
        <taxon>Bacteria</taxon>
        <taxon>Pseudomonadati</taxon>
        <taxon>Pseudomonadota</taxon>
        <taxon>Alphaproteobacteria</taxon>
        <taxon>Acetobacterales</taxon>
        <taxon>Acetobacteraceae</taxon>
        <taxon>Acetobacter</taxon>
    </lineage>
</organism>
<evidence type="ECO:0000256" key="2">
    <source>
        <dbReference type="ARBA" id="ARBA00022679"/>
    </source>
</evidence>
<dbReference type="PANTHER" id="PTHR18919:SF139">
    <property type="entry name" value="THIOLASE-LIKE PROTEIN TYPE 1 ADDITIONAL C-TERMINAL DOMAIN-CONTAINING PROTEIN"/>
    <property type="match status" value="1"/>
</dbReference>
<feature type="domain" description="Thiolase-like protein type 1 additional C-terminal" evidence="4">
    <location>
        <begin position="427"/>
        <end position="506"/>
    </location>
</feature>
<gene>
    <name evidence="5" type="ORF">J2D73_19675</name>
</gene>
<evidence type="ECO:0000256" key="1">
    <source>
        <dbReference type="ARBA" id="ARBA00010982"/>
    </source>
</evidence>
<keyword evidence="6" id="KW-1185">Reference proteome</keyword>
<keyword evidence="3" id="KW-0012">Acyltransferase</keyword>
<dbReference type="InterPro" id="IPR040771">
    <property type="entry name" value="TLP1_add_C"/>
</dbReference>
<evidence type="ECO:0000259" key="4">
    <source>
        <dbReference type="Pfam" id="PF18313"/>
    </source>
</evidence>
<proteinExistence type="inferred from homology"/>
<name>A0ABS3M1J3_9PROT</name>
<keyword evidence="2" id="KW-0808">Transferase</keyword>
<evidence type="ECO:0000313" key="5">
    <source>
        <dbReference type="EMBL" id="MBO1362005.1"/>
    </source>
</evidence>
<dbReference type="Gene3D" id="3.40.47.10">
    <property type="match status" value="1"/>
</dbReference>
<reference evidence="5 6" key="1">
    <citation type="submission" date="2021-03" db="EMBL/GenBank/DDBJ databases">
        <title>The complete genome sequence of Acetobacter sacchari TBRC 11175.</title>
        <authorList>
            <person name="Charoenyingcharoen P."/>
            <person name="Yukphan P."/>
        </authorList>
    </citation>
    <scope>NUCLEOTIDE SEQUENCE [LARGE SCALE GENOMIC DNA]</scope>
    <source>
        <strain evidence="5 6">TBRC 11175</strain>
    </source>
</reference>